<dbReference type="SMART" id="SM00479">
    <property type="entry name" value="EXOIII"/>
    <property type="match status" value="1"/>
</dbReference>
<keyword evidence="8" id="KW-0175">Coiled coil</keyword>
<evidence type="ECO:0000256" key="4">
    <source>
        <dbReference type="ARBA" id="ARBA00022801"/>
    </source>
</evidence>
<evidence type="ECO:0000256" key="3">
    <source>
        <dbReference type="ARBA" id="ARBA00022722"/>
    </source>
</evidence>
<dbReference type="Gramene" id="PSAT_LOCUS24729_t1">
    <property type="protein sequence ID" value="CAL5205835.1"/>
    <property type="gene ID" value="PSAT_LOCUS24729"/>
</dbReference>
<keyword evidence="5" id="KW-0269">Exonuclease</keyword>
<proteinExistence type="inferred from homology"/>
<keyword evidence="3" id="KW-0540">Nuclease</keyword>
<dbReference type="EMBL" id="JAMSHJ010000006">
    <property type="protein sequence ID" value="KAI5392835.1"/>
    <property type="molecule type" value="Genomic_DNA"/>
</dbReference>
<dbReference type="InterPro" id="IPR012337">
    <property type="entry name" value="RNaseH-like_sf"/>
</dbReference>
<keyword evidence="4" id="KW-0378">Hydrolase</keyword>
<name>A0A9D4VZ70_PEA</name>
<evidence type="ECO:0000256" key="5">
    <source>
        <dbReference type="ARBA" id="ARBA00022839"/>
    </source>
</evidence>
<dbReference type="PANTHER" id="PTHR12801">
    <property type="entry name" value="RNA EXONUCLEASE REXO1 / RECO3 FAMILY MEMBER-RELATED"/>
    <property type="match status" value="1"/>
</dbReference>
<dbReference type="AlphaFoldDB" id="A0A9D4VZ70"/>
<evidence type="ECO:0000259" key="9">
    <source>
        <dbReference type="SMART" id="SM00479"/>
    </source>
</evidence>
<feature type="coiled-coil region" evidence="8">
    <location>
        <begin position="458"/>
        <end position="529"/>
    </location>
</feature>
<dbReference type="SUPFAM" id="SSF53098">
    <property type="entry name" value="Ribonuclease H-like"/>
    <property type="match status" value="1"/>
</dbReference>
<evidence type="ECO:0000256" key="7">
    <source>
        <dbReference type="ARBA" id="ARBA00053817"/>
    </source>
</evidence>
<evidence type="ECO:0000313" key="11">
    <source>
        <dbReference type="Proteomes" id="UP001058974"/>
    </source>
</evidence>
<comment type="subcellular location">
    <subcellularLocation>
        <location evidence="1">Nucleus</location>
    </subcellularLocation>
</comment>
<sequence length="553" mass="63108">MDDKIDTAEKKVLVDIVKLVQRKGMKGKLGGWKDFLDTKDKKFGSCMSDPSKRSHEVLADFLKTFSTDEDLRYIGNIMRQHSNQYTMERLKDRSYDSPEQSLVQATLQHPRYTKEYSLPCFDEGWLVIDIKKKSKGIKSTTMLAVDCEMVLCEDGTDAVVKVCVVDHNLEVKLHELVKPEKAITDYRTTITGVSSKDLETVTRSLADIQKSMKKLLSSGAILVGHSLHNDLSVLKIDYPRVVDTAYIFQPMDGSTNWRPSLNNLCQAVLGHGVREEGASHDCQDDACATMKLVLAKIKHGVDKPFPLSLVQEPVSESEMSKLLIHRIPTFVNSETLHEIVPGDFTIERKPARSGKSDTYSASAIFKNQREAHEAYENLQGSQTADTSGRLQKFVTCHLSTGNVNVYVRKMEFDNHNKKRDLQEDETLDASKNKKLKMDPEVEKDYALKALQGKHEIEKKVHLKKIESLNQRLKQSELEHLKEIEALNQRLKESESEIESLKEQLRNQRSKESELEIESLKEQLRKKDFEINTLHRMVDNLQKRRKPPITKAGM</sequence>
<evidence type="ECO:0000256" key="2">
    <source>
        <dbReference type="ARBA" id="ARBA00006357"/>
    </source>
</evidence>
<keyword evidence="6" id="KW-0539">Nucleus</keyword>
<evidence type="ECO:0000256" key="8">
    <source>
        <dbReference type="SAM" id="Coils"/>
    </source>
</evidence>
<dbReference type="Gramene" id="Psat06G0012200-T1">
    <property type="protein sequence ID" value="KAI5392835.1"/>
    <property type="gene ID" value="KIW84_060122"/>
</dbReference>
<dbReference type="InterPro" id="IPR034922">
    <property type="entry name" value="REX1-like_exo"/>
</dbReference>
<dbReference type="CDD" id="cd06145">
    <property type="entry name" value="REX1_like"/>
    <property type="match status" value="1"/>
</dbReference>
<reference evidence="10 11" key="1">
    <citation type="journal article" date="2022" name="Nat. Genet.">
        <title>Improved pea reference genome and pan-genome highlight genomic features and evolutionary characteristics.</title>
        <authorList>
            <person name="Yang T."/>
            <person name="Liu R."/>
            <person name="Luo Y."/>
            <person name="Hu S."/>
            <person name="Wang D."/>
            <person name="Wang C."/>
            <person name="Pandey M.K."/>
            <person name="Ge S."/>
            <person name="Xu Q."/>
            <person name="Li N."/>
            <person name="Li G."/>
            <person name="Huang Y."/>
            <person name="Saxena R.K."/>
            <person name="Ji Y."/>
            <person name="Li M."/>
            <person name="Yan X."/>
            <person name="He Y."/>
            <person name="Liu Y."/>
            <person name="Wang X."/>
            <person name="Xiang C."/>
            <person name="Varshney R.K."/>
            <person name="Ding H."/>
            <person name="Gao S."/>
            <person name="Zong X."/>
        </authorList>
    </citation>
    <scope>NUCLEOTIDE SEQUENCE [LARGE SCALE GENOMIC DNA]</scope>
    <source>
        <strain evidence="10 11">cv. Zhongwan 6</strain>
    </source>
</reference>
<dbReference type="InterPro" id="IPR013520">
    <property type="entry name" value="Ribonucl_H"/>
</dbReference>
<keyword evidence="11" id="KW-1185">Reference proteome</keyword>
<evidence type="ECO:0000256" key="1">
    <source>
        <dbReference type="ARBA" id="ARBA00004123"/>
    </source>
</evidence>
<comment type="function">
    <text evidence="7">3'-5' exonuclease degrading single-stranded small RNAs.</text>
</comment>
<dbReference type="GO" id="GO:0005634">
    <property type="term" value="C:nucleus"/>
    <property type="evidence" value="ECO:0007669"/>
    <property type="project" value="UniProtKB-SubCell"/>
</dbReference>
<evidence type="ECO:0000313" key="10">
    <source>
        <dbReference type="EMBL" id="KAI5392835.1"/>
    </source>
</evidence>
<dbReference type="InterPro" id="IPR047021">
    <property type="entry name" value="REXO1/3/4-like"/>
</dbReference>
<protein>
    <recommendedName>
        <fullName evidence="9">Exonuclease domain-containing protein</fullName>
    </recommendedName>
</protein>
<dbReference type="Gene3D" id="3.30.420.10">
    <property type="entry name" value="Ribonuclease H-like superfamily/Ribonuclease H"/>
    <property type="match status" value="1"/>
</dbReference>
<feature type="domain" description="Exonuclease" evidence="9">
    <location>
        <begin position="141"/>
        <end position="302"/>
    </location>
</feature>
<gene>
    <name evidence="10" type="ORF">KIW84_060122</name>
</gene>
<dbReference type="GO" id="GO:0004527">
    <property type="term" value="F:exonuclease activity"/>
    <property type="evidence" value="ECO:0007669"/>
    <property type="project" value="UniProtKB-KW"/>
</dbReference>
<dbReference type="PANTHER" id="PTHR12801:SF115">
    <property type="entry name" value="FI18136P1-RELATED"/>
    <property type="match status" value="1"/>
</dbReference>
<organism evidence="10 11">
    <name type="scientific">Pisum sativum</name>
    <name type="common">Garden pea</name>
    <name type="synonym">Lathyrus oleraceus</name>
    <dbReference type="NCBI Taxonomy" id="3888"/>
    <lineage>
        <taxon>Eukaryota</taxon>
        <taxon>Viridiplantae</taxon>
        <taxon>Streptophyta</taxon>
        <taxon>Embryophyta</taxon>
        <taxon>Tracheophyta</taxon>
        <taxon>Spermatophyta</taxon>
        <taxon>Magnoliopsida</taxon>
        <taxon>eudicotyledons</taxon>
        <taxon>Gunneridae</taxon>
        <taxon>Pentapetalae</taxon>
        <taxon>rosids</taxon>
        <taxon>fabids</taxon>
        <taxon>Fabales</taxon>
        <taxon>Fabaceae</taxon>
        <taxon>Papilionoideae</taxon>
        <taxon>50 kb inversion clade</taxon>
        <taxon>NPAAA clade</taxon>
        <taxon>Hologalegina</taxon>
        <taxon>IRL clade</taxon>
        <taxon>Fabeae</taxon>
        <taxon>Lathyrus</taxon>
    </lineage>
</organism>
<dbReference type="InterPro" id="IPR036397">
    <property type="entry name" value="RNaseH_sf"/>
</dbReference>
<accession>A0A9D4VZ70</accession>
<comment type="similarity">
    <text evidence="2">Belongs to the REXO1/REXO3 family.</text>
</comment>
<evidence type="ECO:0000256" key="6">
    <source>
        <dbReference type="ARBA" id="ARBA00023242"/>
    </source>
</evidence>
<dbReference type="OrthoDB" id="16516at2759"/>
<dbReference type="FunFam" id="3.30.420.10:FF:000080">
    <property type="entry name" value="Small RNA degrading nuclease 3"/>
    <property type="match status" value="1"/>
</dbReference>
<dbReference type="Proteomes" id="UP001058974">
    <property type="component" value="Chromosome 6"/>
</dbReference>
<comment type="caution">
    <text evidence="10">The sequence shown here is derived from an EMBL/GenBank/DDBJ whole genome shotgun (WGS) entry which is preliminary data.</text>
</comment>
<dbReference type="GO" id="GO:0003676">
    <property type="term" value="F:nucleic acid binding"/>
    <property type="evidence" value="ECO:0007669"/>
    <property type="project" value="InterPro"/>
</dbReference>